<keyword evidence="8" id="KW-0520">NAD</keyword>
<dbReference type="InterPro" id="IPR003694">
    <property type="entry name" value="NAD_synthase"/>
</dbReference>
<evidence type="ECO:0000256" key="3">
    <source>
        <dbReference type="ARBA" id="ARBA00022598"/>
    </source>
</evidence>
<dbReference type="HAMAP" id="MF_00193">
    <property type="entry name" value="NadE_ammonia_dep"/>
    <property type="match status" value="1"/>
</dbReference>
<gene>
    <name evidence="10" type="ORF">S03H2_06040</name>
</gene>
<comment type="pathway">
    <text evidence="1">Cofactor biosynthesis; NAD(+) biosynthesis.</text>
</comment>
<dbReference type="Gene3D" id="3.40.50.620">
    <property type="entry name" value="HUPs"/>
    <property type="match status" value="1"/>
</dbReference>
<sequence length="240" mass="26545">MRLENQVSNWIREKVQEAGAEGVVVGLSGGVDSSVVACLARMAMKDKVLGLIMPCCSESLDEHYAGLMAKKLSMRTEHIVLDPVYDRFLEILPSAGKLALANLKPRLRMTTLYYFANHLNYLVAGTGNKSEILIGYFTKYGDGGCDILPLGDLLKSQVRELAVSLGIPEEIIKRKPSAGLWKEQTDEGEIGLSYSDLDRIILAIESGKTDSLPPRMVARVKELKKRSKHKRSPVPVFKLD</sequence>
<comment type="caution">
    <text evidence="10">The sequence shown here is derived from an EMBL/GenBank/DDBJ whole genome shotgun (WGS) entry which is preliminary data.</text>
</comment>
<keyword evidence="3" id="KW-0436">Ligase</keyword>
<keyword evidence="7" id="KW-0460">Magnesium</keyword>
<organism evidence="10">
    <name type="scientific">marine sediment metagenome</name>
    <dbReference type="NCBI Taxonomy" id="412755"/>
    <lineage>
        <taxon>unclassified sequences</taxon>
        <taxon>metagenomes</taxon>
        <taxon>ecological metagenomes</taxon>
    </lineage>
</organism>
<keyword evidence="4" id="KW-0479">Metal-binding</keyword>
<dbReference type="AlphaFoldDB" id="X1FKH4"/>
<evidence type="ECO:0000256" key="6">
    <source>
        <dbReference type="ARBA" id="ARBA00022840"/>
    </source>
</evidence>
<dbReference type="GO" id="GO:0009435">
    <property type="term" value="P:NAD+ biosynthetic process"/>
    <property type="evidence" value="ECO:0007669"/>
    <property type="project" value="UniProtKB-UniPathway"/>
</dbReference>
<dbReference type="InterPro" id="IPR022926">
    <property type="entry name" value="NH(3)-dep_NAD(+)_synth"/>
</dbReference>
<evidence type="ECO:0000256" key="7">
    <source>
        <dbReference type="ARBA" id="ARBA00022842"/>
    </source>
</evidence>
<evidence type="ECO:0000256" key="1">
    <source>
        <dbReference type="ARBA" id="ARBA00004790"/>
    </source>
</evidence>
<reference evidence="10" key="1">
    <citation type="journal article" date="2014" name="Front. Microbiol.">
        <title>High frequency of phylogenetically diverse reductive dehalogenase-homologous genes in deep subseafloor sedimentary metagenomes.</title>
        <authorList>
            <person name="Kawai M."/>
            <person name="Futagami T."/>
            <person name="Toyoda A."/>
            <person name="Takaki Y."/>
            <person name="Nishi S."/>
            <person name="Hori S."/>
            <person name="Arai W."/>
            <person name="Tsubouchi T."/>
            <person name="Morono Y."/>
            <person name="Uchiyama I."/>
            <person name="Ito T."/>
            <person name="Fujiyama A."/>
            <person name="Inagaki F."/>
            <person name="Takami H."/>
        </authorList>
    </citation>
    <scope>NUCLEOTIDE SEQUENCE</scope>
    <source>
        <strain evidence="10">Expedition CK06-06</strain>
    </source>
</reference>
<dbReference type="SUPFAM" id="SSF52402">
    <property type="entry name" value="Adenine nucleotide alpha hydrolases-like"/>
    <property type="match status" value="1"/>
</dbReference>
<proteinExistence type="inferred from homology"/>
<accession>X1FKH4</accession>
<evidence type="ECO:0000313" key="10">
    <source>
        <dbReference type="EMBL" id="GAH29884.1"/>
    </source>
</evidence>
<dbReference type="NCBIfam" id="TIGR00552">
    <property type="entry name" value="nadE"/>
    <property type="match status" value="1"/>
</dbReference>
<dbReference type="PANTHER" id="PTHR23090">
    <property type="entry name" value="NH 3 /GLUTAMINE-DEPENDENT NAD + SYNTHETASE"/>
    <property type="match status" value="1"/>
</dbReference>
<keyword evidence="6" id="KW-0067">ATP-binding</keyword>
<protein>
    <recommendedName>
        <fullName evidence="9">NAD/GMP synthase domain-containing protein</fullName>
    </recommendedName>
</protein>
<dbReference type="GO" id="GO:0003952">
    <property type="term" value="F:NAD+ synthase (glutamine-hydrolyzing) activity"/>
    <property type="evidence" value="ECO:0007669"/>
    <property type="project" value="InterPro"/>
</dbReference>
<dbReference type="GO" id="GO:0005737">
    <property type="term" value="C:cytoplasm"/>
    <property type="evidence" value="ECO:0007669"/>
    <property type="project" value="InterPro"/>
</dbReference>
<evidence type="ECO:0000256" key="4">
    <source>
        <dbReference type="ARBA" id="ARBA00022723"/>
    </source>
</evidence>
<dbReference type="NCBIfam" id="NF010587">
    <property type="entry name" value="PRK13980.1"/>
    <property type="match status" value="1"/>
</dbReference>
<dbReference type="Pfam" id="PF02540">
    <property type="entry name" value="NAD_synthase"/>
    <property type="match status" value="1"/>
</dbReference>
<evidence type="ECO:0000256" key="2">
    <source>
        <dbReference type="ARBA" id="ARBA00005859"/>
    </source>
</evidence>
<keyword evidence="5" id="KW-0547">Nucleotide-binding</keyword>
<dbReference type="UniPathway" id="UPA00253"/>
<evidence type="ECO:0000259" key="9">
    <source>
        <dbReference type="Pfam" id="PF02540"/>
    </source>
</evidence>
<dbReference type="GO" id="GO:0004359">
    <property type="term" value="F:glutaminase activity"/>
    <property type="evidence" value="ECO:0007669"/>
    <property type="project" value="InterPro"/>
</dbReference>
<name>X1FKH4_9ZZZZ</name>
<evidence type="ECO:0000256" key="5">
    <source>
        <dbReference type="ARBA" id="ARBA00022741"/>
    </source>
</evidence>
<dbReference type="GO" id="GO:0008795">
    <property type="term" value="F:NAD+ synthase activity"/>
    <property type="evidence" value="ECO:0007669"/>
    <property type="project" value="InterPro"/>
</dbReference>
<dbReference type="PANTHER" id="PTHR23090:SF9">
    <property type="entry name" value="GLUTAMINE-DEPENDENT NAD(+) SYNTHETASE"/>
    <property type="match status" value="1"/>
</dbReference>
<dbReference type="GO" id="GO:0046872">
    <property type="term" value="F:metal ion binding"/>
    <property type="evidence" value="ECO:0007669"/>
    <property type="project" value="UniProtKB-KW"/>
</dbReference>
<dbReference type="InterPro" id="IPR014729">
    <property type="entry name" value="Rossmann-like_a/b/a_fold"/>
</dbReference>
<evidence type="ECO:0000256" key="8">
    <source>
        <dbReference type="ARBA" id="ARBA00023027"/>
    </source>
</evidence>
<dbReference type="EMBL" id="BARU01002587">
    <property type="protein sequence ID" value="GAH29884.1"/>
    <property type="molecule type" value="Genomic_DNA"/>
</dbReference>
<comment type="similarity">
    <text evidence="2">Belongs to the NAD synthetase family.</text>
</comment>
<dbReference type="CDD" id="cd00553">
    <property type="entry name" value="NAD_synthase"/>
    <property type="match status" value="1"/>
</dbReference>
<feature type="domain" description="NAD/GMP synthase" evidence="9">
    <location>
        <begin position="5"/>
        <end position="232"/>
    </location>
</feature>
<dbReference type="InterPro" id="IPR022310">
    <property type="entry name" value="NAD/GMP_synthase"/>
</dbReference>
<dbReference type="GO" id="GO:0005524">
    <property type="term" value="F:ATP binding"/>
    <property type="evidence" value="ECO:0007669"/>
    <property type="project" value="UniProtKB-KW"/>
</dbReference>